<keyword evidence="3" id="KW-1185">Reference proteome</keyword>
<feature type="domain" description="Copine C-terminal" evidence="1">
    <location>
        <begin position="100"/>
        <end position="257"/>
    </location>
</feature>
<feature type="non-terminal residue" evidence="2">
    <location>
        <position position="258"/>
    </location>
</feature>
<dbReference type="Proteomes" id="UP001432322">
    <property type="component" value="Unassembled WGS sequence"/>
</dbReference>
<name>A0AAV5W0H9_9BILA</name>
<evidence type="ECO:0000259" key="1">
    <source>
        <dbReference type="Pfam" id="PF07002"/>
    </source>
</evidence>
<dbReference type="InterPro" id="IPR045052">
    <property type="entry name" value="Copine"/>
</dbReference>
<dbReference type="PANTHER" id="PTHR10857">
    <property type="entry name" value="COPINE"/>
    <property type="match status" value="1"/>
</dbReference>
<dbReference type="InterPro" id="IPR010734">
    <property type="entry name" value="Copine_C"/>
</dbReference>
<dbReference type="AlphaFoldDB" id="A0AAV5W0H9"/>
<protein>
    <recommendedName>
        <fullName evidence="1">Copine C-terminal domain-containing protein</fullName>
    </recommendedName>
</protein>
<dbReference type="Pfam" id="PF07002">
    <property type="entry name" value="Copine"/>
    <property type="match status" value="1"/>
</dbReference>
<sequence length="258" mass="29356">LRPIDITVIYRDEKNKNELVVGEIHTNVMQLQRDSIDGRVYQMIRNDMKEGRRIYGLLEAVRVTPIPIHSFLQYLTTGTALHLSIAIDFSSDKEDEFSSSLLNEAEFALRSIGDCMEDYVNNSISAFGFAARIPPMNRESQQFCLSLDTNPYCESMNSVLEMLHRSMSRIEPSKTAHLSHVIYYVSKLALHANLRRSRGNTQYFVLEVVQAVIFASKAPISIVFVGIGDRDKADVERLGRGGTRIEFQGRRVTRDLLH</sequence>
<dbReference type="EMBL" id="BTSY01000004">
    <property type="protein sequence ID" value="GMT25342.1"/>
    <property type="molecule type" value="Genomic_DNA"/>
</dbReference>
<dbReference type="GO" id="GO:0071277">
    <property type="term" value="P:cellular response to calcium ion"/>
    <property type="evidence" value="ECO:0007669"/>
    <property type="project" value="TreeGrafter"/>
</dbReference>
<reference evidence="2" key="1">
    <citation type="submission" date="2023-10" db="EMBL/GenBank/DDBJ databases">
        <title>Genome assembly of Pristionchus species.</title>
        <authorList>
            <person name="Yoshida K."/>
            <person name="Sommer R.J."/>
        </authorList>
    </citation>
    <scope>NUCLEOTIDE SEQUENCE</scope>
    <source>
        <strain evidence="2">RS5133</strain>
    </source>
</reference>
<proteinExistence type="predicted"/>
<accession>A0AAV5W0H9</accession>
<gene>
    <name evidence="2" type="ORF">PFISCL1PPCAC_16639</name>
</gene>
<evidence type="ECO:0000313" key="2">
    <source>
        <dbReference type="EMBL" id="GMT25342.1"/>
    </source>
</evidence>
<comment type="caution">
    <text evidence="2">The sequence shown here is derived from an EMBL/GenBank/DDBJ whole genome shotgun (WGS) entry which is preliminary data.</text>
</comment>
<evidence type="ECO:0000313" key="3">
    <source>
        <dbReference type="Proteomes" id="UP001432322"/>
    </source>
</evidence>
<organism evidence="2 3">
    <name type="scientific">Pristionchus fissidentatus</name>
    <dbReference type="NCBI Taxonomy" id="1538716"/>
    <lineage>
        <taxon>Eukaryota</taxon>
        <taxon>Metazoa</taxon>
        <taxon>Ecdysozoa</taxon>
        <taxon>Nematoda</taxon>
        <taxon>Chromadorea</taxon>
        <taxon>Rhabditida</taxon>
        <taxon>Rhabditina</taxon>
        <taxon>Diplogasteromorpha</taxon>
        <taxon>Diplogasteroidea</taxon>
        <taxon>Neodiplogasteridae</taxon>
        <taxon>Pristionchus</taxon>
    </lineage>
</organism>
<feature type="non-terminal residue" evidence="2">
    <location>
        <position position="1"/>
    </location>
</feature>
<dbReference type="PANTHER" id="PTHR10857:SF131">
    <property type="entry name" value="COPINE C-TERMINAL DOMAIN-CONTAINING PROTEIN"/>
    <property type="match status" value="1"/>
</dbReference>
<dbReference type="GO" id="GO:0005886">
    <property type="term" value="C:plasma membrane"/>
    <property type="evidence" value="ECO:0007669"/>
    <property type="project" value="TreeGrafter"/>
</dbReference>
<dbReference type="GO" id="GO:0005544">
    <property type="term" value="F:calcium-dependent phospholipid binding"/>
    <property type="evidence" value="ECO:0007669"/>
    <property type="project" value="InterPro"/>
</dbReference>